<comment type="caution">
    <text evidence="6">The sequence shown here is derived from an EMBL/GenBank/DDBJ whole genome shotgun (WGS) entry which is preliminary data.</text>
</comment>
<dbReference type="InterPro" id="IPR003593">
    <property type="entry name" value="AAA+_ATPase"/>
</dbReference>
<proteinExistence type="inferred from homology"/>
<dbReference type="InterPro" id="IPR013563">
    <property type="entry name" value="Oligopep_ABC_C"/>
</dbReference>
<keyword evidence="3" id="KW-0547">Nucleotide-binding</keyword>
<dbReference type="PANTHER" id="PTHR43776:SF7">
    <property type="entry name" value="D,D-DIPEPTIDE TRANSPORT ATP-BINDING PROTEIN DDPF-RELATED"/>
    <property type="match status" value="1"/>
</dbReference>
<dbReference type="GO" id="GO:0055085">
    <property type="term" value="P:transmembrane transport"/>
    <property type="evidence" value="ECO:0007669"/>
    <property type="project" value="UniProtKB-ARBA"/>
</dbReference>
<dbReference type="RefSeq" id="WP_179749968.1">
    <property type="nucleotide sequence ID" value="NZ_JACCBU010000001.1"/>
</dbReference>
<dbReference type="InterPro" id="IPR027417">
    <property type="entry name" value="P-loop_NTPase"/>
</dbReference>
<dbReference type="AlphaFoldDB" id="A0A7Y9I5N8"/>
<dbReference type="PROSITE" id="PS50893">
    <property type="entry name" value="ABC_TRANSPORTER_2"/>
    <property type="match status" value="2"/>
</dbReference>
<dbReference type="InterPro" id="IPR003439">
    <property type="entry name" value="ABC_transporter-like_ATP-bd"/>
</dbReference>
<dbReference type="Pfam" id="PF08352">
    <property type="entry name" value="oligo_HPY"/>
    <property type="match status" value="2"/>
</dbReference>
<organism evidence="6 7">
    <name type="scientific">Microlunatus parietis</name>
    <dbReference type="NCBI Taxonomy" id="682979"/>
    <lineage>
        <taxon>Bacteria</taxon>
        <taxon>Bacillati</taxon>
        <taxon>Actinomycetota</taxon>
        <taxon>Actinomycetes</taxon>
        <taxon>Propionibacteriales</taxon>
        <taxon>Propionibacteriaceae</taxon>
        <taxon>Microlunatus</taxon>
    </lineage>
</organism>
<gene>
    <name evidence="6" type="ORF">BKA15_001809</name>
</gene>
<dbReference type="InterPro" id="IPR050319">
    <property type="entry name" value="ABC_transp_ATP-bind"/>
</dbReference>
<dbReference type="InterPro" id="IPR017871">
    <property type="entry name" value="ABC_transporter-like_CS"/>
</dbReference>
<dbReference type="CDD" id="cd03257">
    <property type="entry name" value="ABC_NikE_OppD_transporters"/>
    <property type="match status" value="2"/>
</dbReference>
<evidence type="ECO:0000259" key="5">
    <source>
        <dbReference type="PROSITE" id="PS50893"/>
    </source>
</evidence>
<dbReference type="FunFam" id="3.40.50.300:FF:000016">
    <property type="entry name" value="Oligopeptide ABC transporter ATP-binding component"/>
    <property type="match status" value="2"/>
</dbReference>
<dbReference type="SMART" id="SM00382">
    <property type="entry name" value="AAA"/>
    <property type="match status" value="2"/>
</dbReference>
<keyword evidence="2" id="KW-0813">Transport</keyword>
<dbReference type="GO" id="GO:0005524">
    <property type="term" value="F:ATP binding"/>
    <property type="evidence" value="ECO:0007669"/>
    <property type="project" value="UniProtKB-KW"/>
</dbReference>
<keyword evidence="4 6" id="KW-0067">ATP-binding</keyword>
<reference evidence="6 7" key="1">
    <citation type="submission" date="2020-07" db="EMBL/GenBank/DDBJ databases">
        <title>Sequencing the genomes of 1000 actinobacteria strains.</title>
        <authorList>
            <person name="Klenk H.-P."/>
        </authorList>
    </citation>
    <scope>NUCLEOTIDE SEQUENCE [LARGE SCALE GENOMIC DNA]</scope>
    <source>
        <strain evidence="6 7">DSM 22083</strain>
    </source>
</reference>
<evidence type="ECO:0000313" key="7">
    <source>
        <dbReference type="Proteomes" id="UP000569914"/>
    </source>
</evidence>
<evidence type="ECO:0000313" key="6">
    <source>
        <dbReference type="EMBL" id="NYE70480.1"/>
    </source>
</evidence>
<dbReference type="Pfam" id="PF00005">
    <property type="entry name" value="ABC_tran"/>
    <property type="match status" value="2"/>
</dbReference>
<dbReference type="SUPFAM" id="SSF52540">
    <property type="entry name" value="P-loop containing nucleoside triphosphate hydrolases"/>
    <property type="match status" value="2"/>
</dbReference>
<name>A0A7Y9I5N8_9ACTN</name>
<dbReference type="GO" id="GO:0016887">
    <property type="term" value="F:ATP hydrolysis activity"/>
    <property type="evidence" value="ECO:0007669"/>
    <property type="project" value="InterPro"/>
</dbReference>
<dbReference type="GO" id="GO:0015833">
    <property type="term" value="P:peptide transport"/>
    <property type="evidence" value="ECO:0007669"/>
    <property type="project" value="InterPro"/>
</dbReference>
<feature type="domain" description="ABC transporter" evidence="5">
    <location>
        <begin position="9"/>
        <end position="269"/>
    </location>
</feature>
<evidence type="ECO:0000256" key="3">
    <source>
        <dbReference type="ARBA" id="ARBA00022741"/>
    </source>
</evidence>
<evidence type="ECO:0000256" key="2">
    <source>
        <dbReference type="ARBA" id="ARBA00022448"/>
    </source>
</evidence>
<dbReference type="NCBIfam" id="NF008453">
    <property type="entry name" value="PRK11308.1"/>
    <property type="match status" value="2"/>
</dbReference>
<evidence type="ECO:0000256" key="4">
    <source>
        <dbReference type="ARBA" id="ARBA00022840"/>
    </source>
</evidence>
<dbReference type="Gene3D" id="3.40.50.300">
    <property type="entry name" value="P-loop containing nucleotide triphosphate hydrolases"/>
    <property type="match status" value="2"/>
</dbReference>
<feature type="domain" description="ABC transporter" evidence="5">
    <location>
        <begin position="300"/>
        <end position="558"/>
    </location>
</feature>
<accession>A0A7Y9I5N8</accession>
<dbReference type="PANTHER" id="PTHR43776">
    <property type="entry name" value="TRANSPORT ATP-BINDING PROTEIN"/>
    <property type="match status" value="1"/>
</dbReference>
<dbReference type="EMBL" id="JACCBU010000001">
    <property type="protein sequence ID" value="NYE70480.1"/>
    <property type="molecule type" value="Genomic_DNA"/>
</dbReference>
<comment type="similarity">
    <text evidence="1">Belongs to the ABC transporter superfamily.</text>
</comment>
<dbReference type="PROSITE" id="PS00211">
    <property type="entry name" value="ABC_TRANSPORTER_1"/>
    <property type="match status" value="2"/>
</dbReference>
<sequence>MSTELDPILRVRDLRTSFFTDRGEVRAVDGVSFDVPRGSTVCVVGESGSGKTAMARSVLQVVDRPGRVVSGSIDYRAEAEAAPADLAGMDPRGQAIRRIRGKEISMIFQEPMSSLSPVHTVGRQILELLTEHEGLKRRDPAARERVIDALRGVGIPRAEERIDAYTFQLSGGMRQRAMIAMALITNPRLVIADEPTTALDVTTQAQILDLLAELKESADLSLMFITHDLGVVAEIADRVVVMRHGKVVESGPVDQIFHDPRHDYTKELLSSLPQRGDRGNGRAVITPRRAPAAAEVRPLLEVDRLSMEFTTSAGRRLGPRRKTVVKAVDGVSFQVRPGQTLGIVGESGCGKTTLGRTLLRAYRPSSGAIRYRAEPDAAVVDLAGLGERELLPYRRQLRMIFQDPYSSLNPRMTVQQVVAEPLHAAGETRRDVLRDRAAEALRRVGLRPDMLNRYPHAFSGGERQRIGIARALITGPKLVVADEAVSALDVSVRTQVLELLAELQRELGLTYVFVSHDLSVVERVCDEVAVMYFGKIVEHGPASAIFADPQHDYTKALLSAVPIADPDERGSRQRIEYRPEPVG</sequence>
<keyword evidence="7" id="KW-1185">Reference proteome</keyword>
<dbReference type="Proteomes" id="UP000569914">
    <property type="component" value="Unassembled WGS sequence"/>
</dbReference>
<evidence type="ECO:0000256" key="1">
    <source>
        <dbReference type="ARBA" id="ARBA00005417"/>
    </source>
</evidence>
<protein>
    <submittedName>
        <fullName evidence="6">Peptide/nickel transport system ATP-binding protein</fullName>
    </submittedName>
</protein>